<proteinExistence type="inferred from homology"/>
<dbReference type="InterPro" id="IPR001750">
    <property type="entry name" value="ND/Mrp_TM"/>
</dbReference>
<evidence type="ECO:0000313" key="20">
    <source>
        <dbReference type="EMBL" id="CDR98443.1"/>
    </source>
</evidence>
<evidence type="ECO:0000256" key="3">
    <source>
        <dbReference type="ARBA" id="ARBA00009025"/>
    </source>
</evidence>
<dbReference type="PRINTS" id="PR01437">
    <property type="entry name" value="NUOXDRDTASE4"/>
</dbReference>
<feature type="transmembrane region" description="Helical" evidence="17">
    <location>
        <begin position="423"/>
        <end position="442"/>
    </location>
</feature>
<dbReference type="GO" id="GO:0015990">
    <property type="term" value="P:electron transport coupled proton transport"/>
    <property type="evidence" value="ECO:0007669"/>
    <property type="project" value="TreeGrafter"/>
</dbReference>
<feature type="transmembrane region" description="Helical" evidence="17">
    <location>
        <begin position="378"/>
        <end position="397"/>
    </location>
</feature>
<gene>
    <name evidence="20" type="primary">nad4</name>
</gene>
<feature type="domain" description="NADH:ubiquinone oxidoreductase chain 4 N-terminal" evidence="19">
    <location>
        <begin position="1"/>
        <end position="99"/>
    </location>
</feature>
<evidence type="ECO:0000256" key="6">
    <source>
        <dbReference type="ARBA" id="ARBA00022448"/>
    </source>
</evidence>
<evidence type="ECO:0000256" key="11">
    <source>
        <dbReference type="ARBA" id="ARBA00022989"/>
    </source>
</evidence>
<dbReference type="GO" id="GO:0048039">
    <property type="term" value="F:ubiquinone binding"/>
    <property type="evidence" value="ECO:0007669"/>
    <property type="project" value="TreeGrafter"/>
</dbReference>
<keyword evidence="10 17" id="KW-0249">Electron transport</keyword>
<dbReference type="EMBL" id="LK391946">
    <property type="protein sequence ID" value="CDR98443.1"/>
    <property type="molecule type" value="Genomic_DNA"/>
</dbReference>
<keyword evidence="15 17" id="KW-0472">Membrane</keyword>
<reference evidence="20" key="2">
    <citation type="submission" date="2014-06" db="EMBL/GenBank/DDBJ databases">
        <title>Complete mitochondrial genome of Triops australiensis.</title>
        <authorList>
            <person name="Gan H.M."/>
            <person name="Tan M.H."/>
            <person name="Austin C.M."/>
        </authorList>
    </citation>
    <scope>NUCLEOTIDE SEQUENCE</scope>
</reference>
<evidence type="ECO:0000256" key="4">
    <source>
        <dbReference type="ARBA" id="ARBA00012944"/>
    </source>
</evidence>
<keyword evidence="6 17" id="KW-0813">Transport</keyword>
<comment type="function">
    <text evidence="17">Core subunit of the mitochondrial membrane respiratory chain NADH dehydrogenase (Complex I) which catalyzes electron transfer from NADH through the respiratory chain, using ubiquinone as an electron acceptor. Essential for the catalytic activity and assembly of complex I.</text>
</comment>
<evidence type="ECO:0000259" key="18">
    <source>
        <dbReference type="Pfam" id="PF00361"/>
    </source>
</evidence>
<dbReference type="GO" id="GO:0003954">
    <property type="term" value="F:NADH dehydrogenase activity"/>
    <property type="evidence" value="ECO:0007669"/>
    <property type="project" value="TreeGrafter"/>
</dbReference>
<feature type="transmembrane region" description="Helical" evidence="17">
    <location>
        <begin position="210"/>
        <end position="233"/>
    </location>
</feature>
<keyword evidence="9" id="KW-1278">Translocase</keyword>
<keyword evidence="13 17" id="KW-0830">Ubiquinone</keyword>
<evidence type="ECO:0000256" key="16">
    <source>
        <dbReference type="ARBA" id="ARBA00049551"/>
    </source>
</evidence>
<sequence>MLKILISTLFLIPSVFLTDWMIFSLSILMIMVFWWTQISFNLDLNFEGFISNFTSFILVTLLFWLIFLMVISSYSLLKTSGSTIFLLLLFLLLLFLEVTFLISDFLLFYIMFECSLIPTFLLIMGWGYQPERTRAALYLLFYTLAASLPLLMCIFVLGWKLGTLNMSYLTFYMFPLNSFMFVFLILAFLVKMPMYFFHLWLPKAHVEAPIAGSMILAGILLKLGGYGLMRILIFDFSMMYSLAPLIVSISLVGAVITSLICLIQSDMKALIAYSSVAHMALVVGGLFSSFMWGWNGALVMMIAHGLASSGLFCLANISYERSNSRSLVLTRGLMNLYPTITIWWFLISAVSMAAPPSLNLLGEFSLINSMVSWSEWSMILLGLISFLAAAYTLYLYVSTQHGTPLISLVASYPVTIRELTLSYLHWIPLNLVILLNWDWFYFHSLKSTKV</sequence>
<reference evidence="20" key="1">
    <citation type="submission" date="2014-05" db="EMBL/GenBank/DDBJ databases">
        <authorList>
            <person name="Gan H."/>
        </authorList>
    </citation>
    <scope>NUCLEOTIDE SEQUENCE</scope>
</reference>
<feature type="transmembrane region" description="Helical" evidence="17">
    <location>
        <begin position="270"/>
        <end position="292"/>
    </location>
</feature>
<evidence type="ECO:0000256" key="14">
    <source>
        <dbReference type="ARBA" id="ARBA00023128"/>
    </source>
</evidence>
<geneLocation type="mitochondrion" evidence="20"/>
<evidence type="ECO:0000256" key="15">
    <source>
        <dbReference type="ARBA" id="ARBA00023136"/>
    </source>
</evidence>
<dbReference type="AlphaFoldDB" id="A0A068WAW9"/>
<comment type="catalytic activity">
    <reaction evidence="16 17">
        <text>a ubiquinone + NADH + 5 H(+)(in) = a ubiquinol + NAD(+) + 4 H(+)(out)</text>
        <dbReference type="Rhea" id="RHEA:29091"/>
        <dbReference type="Rhea" id="RHEA-COMP:9565"/>
        <dbReference type="Rhea" id="RHEA-COMP:9566"/>
        <dbReference type="ChEBI" id="CHEBI:15378"/>
        <dbReference type="ChEBI" id="CHEBI:16389"/>
        <dbReference type="ChEBI" id="CHEBI:17976"/>
        <dbReference type="ChEBI" id="CHEBI:57540"/>
        <dbReference type="ChEBI" id="CHEBI:57945"/>
        <dbReference type="EC" id="7.1.1.2"/>
    </reaction>
</comment>
<feature type="transmembrane region" description="Helical" evidence="17">
    <location>
        <begin position="298"/>
        <end position="319"/>
    </location>
</feature>
<evidence type="ECO:0000256" key="7">
    <source>
        <dbReference type="ARBA" id="ARBA00022660"/>
    </source>
</evidence>
<dbReference type="InterPro" id="IPR003918">
    <property type="entry name" value="NADH_UbQ_OxRdtase"/>
</dbReference>
<keyword evidence="14 17" id="KW-0496">Mitochondrion</keyword>
<accession>A0A068WAW9</accession>
<dbReference type="PANTHER" id="PTHR43507">
    <property type="entry name" value="NADH-UBIQUINONE OXIDOREDUCTASE CHAIN 4"/>
    <property type="match status" value="1"/>
</dbReference>
<dbReference type="EC" id="7.1.1.2" evidence="4 17"/>
<feature type="transmembrane region" description="Helical" evidence="17">
    <location>
        <begin position="84"/>
        <end position="102"/>
    </location>
</feature>
<evidence type="ECO:0000256" key="17">
    <source>
        <dbReference type="RuleBase" id="RU003297"/>
    </source>
</evidence>
<feature type="transmembrane region" description="Helical" evidence="17">
    <location>
        <begin position="239"/>
        <end position="263"/>
    </location>
</feature>
<evidence type="ECO:0000256" key="1">
    <source>
        <dbReference type="ARBA" id="ARBA00003257"/>
    </source>
</evidence>
<dbReference type="GO" id="GO:0008137">
    <property type="term" value="F:NADH dehydrogenase (ubiquinone) activity"/>
    <property type="evidence" value="ECO:0007669"/>
    <property type="project" value="UniProtKB-UniRule"/>
</dbReference>
<name>A0A068WAW9_9CRUS</name>
<dbReference type="GO" id="GO:0042773">
    <property type="term" value="P:ATP synthesis coupled electron transport"/>
    <property type="evidence" value="ECO:0007669"/>
    <property type="project" value="InterPro"/>
</dbReference>
<feature type="transmembrane region" description="Helical" evidence="17">
    <location>
        <begin position="55"/>
        <end position="77"/>
    </location>
</feature>
<evidence type="ECO:0000256" key="8">
    <source>
        <dbReference type="ARBA" id="ARBA00022692"/>
    </source>
</evidence>
<comment type="function">
    <text evidence="1">Core subunit of the mitochondrial membrane respiratory chain NADH dehydrogenase (Complex I) that is believed to belong to the minimal assembly required for catalysis. Complex I functions in the transfer of electrons from NADH to the respiratory chain. The immediate electron acceptor for the enzyme is believed to be ubiquinone.</text>
</comment>
<evidence type="ECO:0000259" key="19">
    <source>
        <dbReference type="Pfam" id="PF01059"/>
    </source>
</evidence>
<evidence type="ECO:0000256" key="13">
    <source>
        <dbReference type="ARBA" id="ARBA00023075"/>
    </source>
</evidence>
<feature type="transmembrane region" description="Helical" evidence="17">
    <location>
        <begin position="135"/>
        <end position="159"/>
    </location>
</feature>
<keyword evidence="12 17" id="KW-0520">NAD</keyword>
<dbReference type="InterPro" id="IPR000260">
    <property type="entry name" value="NADH4_N"/>
</dbReference>
<feature type="domain" description="NADH:quinone oxidoreductase/Mrp antiporter transmembrane" evidence="18">
    <location>
        <begin position="104"/>
        <end position="385"/>
    </location>
</feature>
<comment type="subcellular location">
    <subcellularLocation>
        <location evidence="2 17">Mitochondrion membrane</location>
        <topology evidence="2 17">Multi-pass membrane protein</topology>
    </subcellularLocation>
</comment>
<feature type="transmembrane region" description="Helical" evidence="17">
    <location>
        <begin position="171"/>
        <end position="190"/>
    </location>
</feature>
<dbReference type="GO" id="GO:0031966">
    <property type="term" value="C:mitochondrial membrane"/>
    <property type="evidence" value="ECO:0007669"/>
    <property type="project" value="UniProtKB-SubCell"/>
</dbReference>
<dbReference type="PANTHER" id="PTHR43507:SF20">
    <property type="entry name" value="NADH-UBIQUINONE OXIDOREDUCTASE CHAIN 4"/>
    <property type="match status" value="1"/>
</dbReference>
<keyword evidence="8 17" id="KW-0812">Transmembrane</keyword>
<evidence type="ECO:0000256" key="5">
    <source>
        <dbReference type="ARBA" id="ARBA00021006"/>
    </source>
</evidence>
<keyword evidence="7 17" id="KW-0679">Respiratory chain</keyword>
<feature type="transmembrane region" description="Helical" evidence="17">
    <location>
        <begin position="9"/>
        <end position="35"/>
    </location>
</feature>
<dbReference type="Pfam" id="PF00361">
    <property type="entry name" value="Proton_antipo_M"/>
    <property type="match status" value="1"/>
</dbReference>
<comment type="similarity">
    <text evidence="3 17">Belongs to the complex I subunit 4 family.</text>
</comment>
<keyword evidence="11 17" id="KW-1133">Transmembrane helix</keyword>
<evidence type="ECO:0000256" key="9">
    <source>
        <dbReference type="ARBA" id="ARBA00022967"/>
    </source>
</evidence>
<evidence type="ECO:0000256" key="2">
    <source>
        <dbReference type="ARBA" id="ARBA00004225"/>
    </source>
</evidence>
<organism evidence="20">
    <name type="scientific">Triops australiensis</name>
    <dbReference type="NCBI Taxonomy" id="89892"/>
    <lineage>
        <taxon>Eukaryota</taxon>
        <taxon>Metazoa</taxon>
        <taxon>Ecdysozoa</taxon>
        <taxon>Arthropoda</taxon>
        <taxon>Crustacea</taxon>
        <taxon>Branchiopoda</taxon>
        <taxon>Notostraca</taxon>
        <taxon>Triopsidae</taxon>
        <taxon>Triops</taxon>
    </lineage>
</organism>
<dbReference type="Pfam" id="PF01059">
    <property type="entry name" value="Oxidored_q5_N"/>
    <property type="match status" value="1"/>
</dbReference>
<protein>
    <recommendedName>
        <fullName evidence="5 17">NADH-ubiquinone oxidoreductase chain 4</fullName>
        <ecNumber evidence="4 17">7.1.1.2</ecNumber>
    </recommendedName>
</protein>
<evidence type="ECO:0000256" key="10">
    <source>
        <dbReference type="ARBA" id="ARBA00022982"/>
    </source>
</evidence>
<evidence type="ECO:0000256" key="12">
    <source>
        <dbReference type="ARBA" id="ARBA00023027"/>
    </source>
</evidence>
<feature type="transmembrane region" description="Helical" evidence="17">
    <location>
        <begin position="340"/>
        <end position="358"/>
    </location>
</feature>
<feature type="transmembrane region" description="Helical" evidence="17">
    <location>
        <begin position="108"/>
        <end position="128"/>
    </location>
</feature>